<name>A0A225WZ46_9STRA</name>
<dbReference type="GO" id="GO:0003677">
    <property type="term" value="F:DNA binding"/>
    <property type="evidence" value="ECO:0007669"/>
    <property type="project" value="InterPro"/>
</dbReference>
<sequence>LVEFMTFTDDRSYASDGSFDSETLLKISPEDVCRWMNFRAFGEPDPSEDAKPINARSSTLEYAKKAISAFMPRSTVPWDPIRKEGNPTRSDPVNKVIKSVKRFEVRREGVQSAARRPIEYAEFLELLGLVRASTTKGWLKYLVGGVLTLQWHLITRIDDMMKLKFDSFAPNVQYPGTLTCQLRWSKNISEERDAPEQILLGSLDPRVCVLLNIAVYLEASGKESTSEYLFGNAQDGDRVVRRFLQEVFNSRDFHKLKPGNLGTHSLRKGAATYGSRSGLPKDYINRRGRWRTRKSIVDVYIDNTQPYPDAVAAATLAGPLGPCLYVLKKGVACVTDTLLVDHIASSIMQRMDDNVARVLALPLLWAALVADGSFEHDLIPKEMKERIVRAYVKVGGNTATNPVSRVPIHVSGDGSQLKLVELQEENTGEALEHSLGGMDTSRKEFAAVHSQLFSVQRQVSEVMNETLRLRTEMQRGQQKMLSVLRRIAIQPIQRPTELQDETVRPRTVTLSKRPKDLYELWHEFEFGLNGAKAAKLFTAAERGGNKFAYSRRKTFWDVVVYLVRAGFTSDVAIDKVYAAYGRQHSVTSILLQMRSDRRTGGHPELRE</sequence>
<dbReference type="PANTHER" id="PTHR34605:SF4">
    <property type="entry name" value="DNA ADENINE METHYLTRANSFERASE"/>
    <property type="match status" value="1"/>
</dbReference>
<dbReference type="PANTHER" id="PTHR34605">
    <property type="entry name" value="PHAGE_INTEGRASE DOMAIN-CONTAINING PROTEIN"/>
    <property type="match status" value="1"/>
</dbReference>
<dbReference type="InterPro" id="IPR011010">
    <property type="entry name" value="DNA_brk_join_enz"/>
</dbReference>
<keyword evidence="3" id="KW-1185">Reference proteome</keyword>
<dbReference type="SUPFAM" id="SSF56349">
    <property type="entry name" value="DNA breaking-rejoining enzymes"/>
    <property type="match status" value="1"/>
</dbReference>
<dbReference type="InterPro" id="IPR052925">
    <property type="entry name" value="Phage_Integrase-like_Recomb"/>
</dbReference>
<reference evidence="3" key="1">
    <citation type="submission" date="2017-03" db="EMBL/GenBank/DDBJ databases">
        <title>Phytopthora megakarya and P. palmivora, two closely related causual agents of cacao black pod achieved similar genome size and gene model numbers by different mechanisms.</title>
        <authorList>
            <person name="Ali S."/>
            <person name="Shao J."/>
            <person name="Larry D.J."/>
            <person name="Kronmiller B."/>
            <person name="Shen D."/>
            <person name="Strem M.D."/>
            <person name="Melnick R.L."/>
            <person name="Guiltinan M.J."/>
            <person name="Tyler B.M."/>
            <person name="Meinhardt L.W."/>
            <person name="Bailey B.A."/>
        </authorList>
    </citation>
    <scope>NUCLEOTIDE SEQUENCE [LARGE SCALE GENOMIC DNA]</scope>
    <source>
        <strain evidence="3">zdho120</strain>
    </source>
</reference>
<dbReference type="OrthoDB" id="118114at2759"/>
<protein>
    <submittedName>
        <fullName evidence="2">Uncharacterized protein</fullName>
    </submittedName>
</protein>
<comment type="caution">
    <text evidence="2">The sequence shown here is derived from an EMBL/GenBank/DDBJ whole genome shotgun (WGS) entry which is preliminary data.</text>
</comment>
<evidence type="ECO:0000313" key="2">
    <source>
        <dbReference type="EMBL" id="OWZ22772.1"/>
    </source>
</evidence>
<dbReference type="GO" id="GO:0015074">
    <property type="term" value="P:DNA integration"/>
    <property type="evidence" value="ECO:0007669"/>
    <property type="project" value="InterPro"/>
</dbReference>
<evidence type="ECO:0000256" key="1">
    <source>
        <dbReference type="ARBA" id="ARBA00023172"/>
    </source>
</evidence>
<dbReference type="InterPro" id="IPR013762">
    <property type="entry name" value="Integrase-like_cat_sf"/>
</dbReference>
<dbReference type="GO" id="GO:0006310">
    <property type="term" value="P:DNA recombination"/>
    <property type="evidence" value="ECO:0007669"/>
    <property type="project" value="UniProtKB-KW"/>
</dbReference>
<proteinExistence type="predicted"/>
<dbReference type="EMBL" id="NBNE01000110">
    <property type="protein sequence ID" value="OWZ22772.1"/>
    <property type="molecule type" value="Genomic_DNA"/>
</dbReference>
<accession>A0A225WZ46</accession>
<feature type="non-terminal residue" evidence="2">
    <location>
        <position position="1"/>
    </location>
</feature>
<evidence type="ECO:0000313" key="3">
    <source>
        <dbReference type="Proteomes" id="UP000198211"/>
    </source>
</evidence>
<dbReference type="Proteomes" id="UP000198211">
    <property type="component" value="Unassembled WGS sequence"/>
</dbReference>
<dbReference type="Gene3D" id="1.10.443.10">
    <property type="entry name" value="Intergrase catalytic core"/>
    <property type="match status" value="1"/>
</dbReference>
<gene>
    <name evidence="2" type="ORF">PHMEG_0002469</name>
</gene>
<dbReference type="AlphaFoldDB" id="A0A225WZ46"/>
<keyword evidence="1" id="KW-0233">DNA recombination</keyword>
<organism evidence="2 3">
    <name type="scientific">Phytophthora megakarya</name>
    <dbReference type="NCBI Taxonomy" id="4795"/>
    <lineage>
        <taxon>Eukaryota</taxon>
        <taxon>Sar</taxon>
        <taxon>Stramenopiles</taxon>
        <taxon>Oomycota</taxon>
        <taxon>Peronosporomycetes</taxon>
        <taxon>Peronosporales</taxon>
        <taxon>Peronosporaceae</taxon>
        <taxon>Phytophthora</taxon>
    </lineage>
</organism>